<reference evidence="6 7" key="1">
    <citation type="submission" date="2017-06" db="EMBL/GenBank/DDBJ databases">
        <authorList>
            <person name="Kim H.J."/>
            <person name="Triplett B.A."/>
        </authorList>
    </citation>
    <scope>NUCLEOTIDE SEQUENCE [LARGE SCALE GENOMIC DNA]</scope>
    <source>
        <strain evidence="6 7">DSM 14713</strain>
    </source>
</reference>
<feature type="domain" description="MurNAc-LAA" evidence="5">
    <location>
        <begin position="90"/>
        <end position="246"/>
    </location>
</feature>
<dbReference type="FunFam" id="3.40.630.40:FF:000005">
    <property type="entry name" value="N-acetylmuramoyl-L-alanine amidase (AmiA)"/>
    <property type="match status" value="1"/>
</dbReference>
<evidence type="ECO:0000259" key="5">
    <source>
        <dbReference type="SMART" id="SM00646"/>
    </source>
</evidence>
<evidence type="ECO:0000256" key="4">
    <source>
        <dbReference type="SAM" id="SignalP"/>
    </source>
</evidence>
<evidence type="ECO:0000313" key="6">
    <source>
        <dbReference type="EMBL" id="ATB27406.1"/>
    </source>
</evidence>
<dbReference type="GO" id="GO:0008745">
    <property type="term" value="F:N-acetylmuramoyl-L-alanine amidase activity"/>
    <property type="evidence" value="ECO:0007669"/>
    <property type="project" value="UniProtKB-EC"/>
</dbReference>
<accession>A0A250I8W6</accession>
<dbReference type="SUPFAM" id="SSF53187">
    <property type="entry name" value="Zn-dependent exopeptidases"/>
    <property type="match status" value="1"/>
</dbReference>
<evidence type="ECO:0000256" key="3">
    <source>
        <dbReference type="ARBA" id="ARBA00022801"/>
    </source>
</evidence>
<evidence type="ECO:0000313" key="7">
    <source>
        <dbReference type="Proteomes" id="UP000217289"/>
    </source>
</evidence>
<evidence type="ECO:0000256" key="2">
    <source>
        <dbReference type="ARBA" id="ARBA00011901"/>
    </source>
</evidence>
<proteinExistence type="predicted"/>
<dbReference type="GO" id="GO:0030288">
    <property type="term" value="C:outer membrane-bounded periplasmic space"/>
    <property type="evidence" value="ECO:0007669"/>
    <property type="project" value="TreeGrafter"/>
</dbReference>
<comment type="catalytic activity">
    <reaction evidence="1">
        <text>Hydrolyzes the link between N-acetylmuramoyl residues and L-amino acid residues in certain cell-wall glycopeptides.</text>
        <dbReference type="EC" id="3.5.1.28"/>
    </reaction>
</comment>
<feature type="chain" id="PRO_5013190968" description="N-acetylmuramoyl-L-alanine amidase" evidence="4">
    <location>
        <begin position="24"/>
        <end position="272"/>
    </location>
</feature>
<evidence type="ECO:0000256" key="1">
    <source>
        <dbReference type="ARBA" id="ARBA00001561"/>
    </source>
</evidence>
<dbReference type="Pfam" id="PF01520">
    <property type="entry name" value="Amidase_3"/>
    <property type="match status" value="1"/>
</dbReference>
<dbReference type="RefSeq" id="WP_095976210.1">
    <property type="nucleotide sequence ID" value="NZ_CP022163.1"/>
</dbReference>
<dbReference type="Gene3D" id="3.40.630.40">
    <property type="entry name" value="Zn-dependent exopeptidases"/>
    <property type="match status" value="1"/>
</dbReference>
<dbReference type="PANTHER" id="PTHR30404:SF0">
    <property type="entry name" value="N-ACETYLMURAMOYL-L-ALANINE AMIDASE AMIC"/>
    <property type="match status" value="1"/>
</dbReference>
<dbReference type="AlphaFoldDB" id="A0A250I8W6"/>
<name>A0A250I8W6_9BACT</name>
<keyword evidence="3" id="KW-0378">Hydrolase</keyword>
<feature type="signal peptide" evidence="4">
    <location>
        <begin position="1"/>
        <end position="23"/>
    </location>
</feature>
<dbReference type="SMART" id="SM00646">
    <property type="entry name" value="Ami_3"/>
    <property type="match status" value="1"/>
</dbReference>
<dbReference type="EC" id="3.5.1.28" evidence="2"/>
<keyword evidence="4" id="KW-0732">Signal</keyword>
<dbReference type="Proteomes" id="UP000217289">
    <property type="component" value="Chromosome"/>
</dbReference>
<dbReference type="InterPro" id="IPR002508">
    <property type="entry name" value="MurNAc-LAA_cat"/>
</dbReference>
<dbReference type="CDD" id="cd02696">
    <property type="entry name" value="MurNAc-LAA"/>
    <property type="match status" value="1"/>
</dbReference>
<protein>
    <recommendedName>
        <fullName evidence="2">N-acetylmuramoyl-L-alanine amidase</fullName>
        <ecNumber evidence="2">3.5.1.28</ecNumber>
    </recommendedName>
</protein>
<organism evidence="6 7">
    <name type="scientific">Melittangium boletus DSM 14713</name>
    <dbReference type="NCBI Taxonomy" id="1294270"/>
    <lineage>
        <taxon>Bacteria</taxon>
        <taxon>Pseudomonadati</taxon>
        <taxon>Myxococcota</taxon>
        <taxon>Myxococcia</taxon>
        <taxon>Myxococcales</taxon>
        <taxon>Cystobacterineae</taxon>
        <taxon>Archangiaceae</taxon>
        <taxon>Melittangium</taxon>
    </lineage>
</organism>
<sequence length="272" mass="29602">MMVRPLALVLSLASLLAPVSSRAAERPARIVVDPGHGGAKEGATSPKGVLEKDIALQIARRLRTHLEKDLGAQVLMTRDEDLSLDLPERVEFSNKQRPDLFLSIHCNAMPTKRTRARVQGLETYFLSANASNATARAAADRENAEAPSARQTRKQSTLAFILQDLERTETHQDSSRLAYAIHPKLISATGGSDRGVLQAPFYVLNGVEAPAVLIEVGYLSHPEEGKRLSRADYQETLATAITEGVRVFLAEVRKRDTPRRAAGPQVAAPSTP</sequence>
<dbReference type="GO" id="GO:0009253">
    <property type="term" value="P:peptidoglycan catabolic process"/>
    <property type="evidence" value="ECO:0007669"/>
    <property type="project" value="InterPro"/>
</dbReference>
<keyword evidence="7" id="KW-1185">Reference proteome</keyword>
<dbReference type="KEGG" id="mbd:MEBOL_000848"/>
<dbReference type="InterPro" id="IPR050695">
    <property type="entry name" value="N-acetylmuramoyl_amidase_3"/>
</dbReference>
<dbReference type="OrthoDB" id="9806267at2"/>
<dbReference type="PANTHER" id="PTHR30404">
    <property type="entry name" value="N-ACETYLMURAMOYL-L-ALANINE AMIDASE"/>
    <property type="match status" value="1"/>
</dbReference>
<gene>
    <name evidence="6" type="ORF">MEBOL_000848</name>
</gene>
<dbReference type="EMBL" id="CP022163">
    <property type="protein sequence ID" value="ATB27406.1"/>
    <property type="molecule type" value="Genomic_DNA"/>
</dbReference>